<sequence length="502" mass="54817">MKFDYLFRNVTVIDGSGGAEYLADVAVQGDRIADIAPGISGEAVHEIDGSGRVLAPGFIDVHTHDDINVIRFPEYLPKISQGITTAIVGNCGISAAGAMINSQVPDPMNLLGEAHQFVYPTVEAYAHAVEQARPAINVGTLVGHTALRNNQMDDLFRPATHEEILAMREQLKLALQQGALGLSTGLAYASAFQSTTEEVMALAEELAAEKGIYTTHLRSEFEPILEALDEAFRIGRHGNVPVVVSHHKCAGAKNWGRTVETLKLFDKVRERQDVSCDCYPYSASSSTLDMKQITDEFDIVITWSEPHPEVAGQSLKQIAEGWAMSLHEAGKLLMPAGAIYYNMDEQDVRRVLRYPATMVGSDGLPNDPMPHPRLWGAFPRVLGHYSRDEKLFPLTQAVHKMTGMSAARFQLPERGLVKRGYYADLVLFDPLTVRDVASFSNPKQPAAGIEAVMVNGVMSYGLEQKVIGPGGAVPASAEVNITFPSPRPSPQRGEGEKRDKIW</sequence>
<dbReference type="InterPro" id="IPR032466">
    <property type="entry name" value="Metal_Hydrolase"/>
</dbReference>
<reference evidence="3 4" key="1">
    <citation type="submission" date="2018-06" db="EMBL/GenBank/DDBJ databases">
        <authorList>
            <consortium name="Pathogen Informatics"/>
            <person name="Doyle S."/>
        </authorList>
    </citation>
    <scope>NUCLEOTIDE SEQUENCE [LARGE SCALE GENOMIC DNA]</scope>
    <source>
        <strain evidence="3 4">NCTC12120</strain>
    </source>
</reference>
<dbReference type="InterPro" id="IPR023100">
    <property type="entry name" value="D-aminoacylase_insert_dom_sf"/>
</dbReference>
<dbReference type="InterPro" id="IPR013108">
    <property type="entry name" value="Amidohydro_3"/>
</dbReference>
<dbReference type="SUPFAM" id="SSF51338">
    <property type="entry name" value="Composite domain of metallo-dependent hydrolases"/>
    <property type="match status" value="2"/>
</dbReference>
<dbReference type="InterPro" id="IPR011059">
    <property type="entry name" value="Metal-dep_hydrolase_composite"/>
</dbReference>
<dbReference type="Gene3D" id="3.30.1490.130">
    <property type="entry name" value="D-aminoacylase. Domain 3"/>
    <property type="match status" value="1"/>
</dbReference>
<dbReference type="GO" id="GO:0005829">
    <property type="term" value="C:cytosol"/>
    <property type="evidence" value="ECO:0007669"/>
    <property type="project" value="TreeGrafter"/>
</dbReference>
<evidence type="ECO:0000256" key="1">
    <source>
        <dbReference type="SAM" id="MobiDB-lite"/>
    </source>
</evidence>
<evidence type="ECO:0000313" key="4">
    <source>
        <dbReference type="Proteomes" id="UP000251197"/>
    </source>
</evidence>
<dbReference type="GO" id="GO:0047420">
    <property type="term" value="F:N-acyl-D-amino-acid deacylase activity"/>
    <property type="evidence" value="ECO:0007669"/>
    <property type="project" value="UniProtKB-EC"/>
</dbReference>
<dbReference type="Proteomes" id="UP000251197">
    <property type="component" value="Unassembled WGS sequence"/>
</dbReference>
<accession>A0A2X2SYP2</accession>
<feature type="compositionally biased region" description="Basic and acidic residues" evidence="1">
    <location>
        <begin position="493"/>
        <end position="502"/>
    </location>
</feature>
<protein>
    <submittedName>
        <fullName evidence="3">D-aminoacylase</fullName>
        <ecNumber evidence="3">3.5.1.81</ecNumber>
    </submittedName>
</protein>
<dbReference type="GO" id="GO:0016812">
    <property type="term" value="F:hydrolase activity, acting on carbon-nitrogen (but not peptide) bonds, in cyclic amides"/>
    <property type="evidence" value="ECO:0007669"/>
    <property type="project" value="TreeGrafter"/>
</dbReference>
<feature type="domain" description="Amidohydrolase 3" evidence="2">
    <location>
        <begin position="346"/>
        <end position="459"/>
    </location>
</feature>
<dbReference type="Pfam" id="PF07969">
    <property type="entry name" value="Amidohydro_3"/>
    <property type="match status" value="2"/>
</dbReference>
<dbReference type="EMBL" id="UAVU01000003">
    <property type="protein sequence ID" value="SQA98106.1"/>
    <property type="molecule type" value="Genomic_DNA"/>
</dbReference>
<feature type="region of interest" description="Disordered" evidence="1">
    <location>
        <begin position="480"/>
        <end position="502"/>
    </location>
</feature>
<evidence type="ECO:0000259" key="2">
    <source>
        <dbReference type="Pfam" id="PF07969"/>
    </source>
</evidence>
<dbReference type="AlphaFoldDB" id="A0A2X2SYP2"/>
<dbReference type="PANTHER" id="PTHR11647">
    <property type="entry name" value="HYDRANTOINASE/DIHYDROPYRIMIDINASE FAMILY MEMBER"/>
    <property type="match status" value="1"/>
</dbReference>
<feature type="domain" description="Amidohydrolase 3" evidence="2">
    <location>
        <begin position="46"/>
        <end position="282"/>
    </location>
</feature>
<dbReference type="SUPFAM" id="SSF51556">
    <property type="entry name" value="Metallo-dependent hydrolases"/>
    <property type="match status" value="1"/>
</dbReference>
<dbReference type="STRING" id="158822.LH23_07085"/>
<organism evidence="3 4">
    <name type="scientific">Cedecea neteri</name>
    <dbReference type="NCBI Taxonomy" id="158822"/>
    <lineage>
        <taxon>Bacteria</taxon>
        <taxon>Pseudomonadati</taxon>
        <taxon>Pseudomonadota</taxon>
        <taxon>Gammaproteobacteria</taxon>
        <taxon>Enterobacterales</taxon>
        <taxon>Enterobacteriaceae</taxon>
        <taxon>Cedecea</taxon>
    </lineage>
</organism>
<evidence type="ECO:0000313" key="3">
    <source>
        <dbReference type="EMBL" id="SQA98106.1"/>
    </source>
</evidence>
<dbReference type="EC" id="3.5.1.81" evidence="3"/>
<proteinExistence type="predicted"/>
<dbReference type="CDD" id="cd01297">
    <property type="entry name" value="D-aminoacylase"/>
    <property type="match status" value="1"/>
</dbReference>
<gene>
    <name evidence="3" type="primary">dan</name>
    <name evidence="3" type="ORF">NCTC12120_01957</name>
</gene>
<dbReference type="Gene3D" id="2.30.40.10">
    <property type="entry name" value="Urease, subunit C, domain 1"/>
    <property type="match status" value="1"/>
</dbReference>
<dbReference type="PANTHER" id="PTHR11647:SF1">
    <property type="entry name" value="COLLAPSIN RESPONSE MEDIATOR PROTEIN"/>
    <property type="match status" value="1"/>
</dbReference>
<dbReference type="Gene3D" id="3.20.20.140">
    <property type="entry name" value="Metal-dependent hydrolases"/>
    <property type="match status" value="1"/>
</dbReference>
<name>A0A2X2SYP2_9ENTR</name>
<keyword evidence="3" id="KW-0378">Hydrolase</keyword>
<dbReference type="InterPro" id="IPR050378">
    <property type="entry name" value="Metallo-dep_Hydrolases_sf"/>
</dbReference>